<organism evidence="3 4">
    <name type="scientific">Roseimaritima ulvae</name>
    <dbReference type="NCBI Taxonomy" id="980254"/>
    <lineage>
        <taxon>Bacteria</taxon>
        <taxon>Pseudomonadati</taxon>
        <taxon>Planctomycetota</taxon>
        <taxon>Planctomycetia</taxon>
        <taxon>Pirellulales</taxon>
        <taxon>Pirellulaceae</taxon>
        <taxon>Roseimaritima</taxon>
    </lineage>
</organism>
<dbReference type="AlphaFoldDB" id="A0A5B9QLJ5"/>
<dbReference type="RefSeq" id="WP_068139496.1">
    <property type="nucleotide sequence ID" value="NZ_CP042914.1"/>
</dbReference>
<dbReference type="EMBL" id="CP042914">
    <property type="protein sequence ID" value="QEG39898.1"/>
    <property type="molecule type" value="Genomic_DNA"/>
</dbReference>
<dbReference type="KEGG" id="rul:UC8_19000"/>
<gene>
    <name evidence="3" type="ORF">UC8_19000</name>
</gene>
<dbReference type="Proteomes" id="UP000325286">
    <property type="component" value="Chromosome"/>
</dbReference>
<keyword evidence="1" id="KW-0812">Transmembrane</keyword>
<proteinExistence type="predicted"/>
<dbReference type="InterPro" id="IPR012495">
    <property type="entry name" value="TadE-like_dom"/>
</dbReference>
<feature type="transmembrane region" description="Helical" evidence="1">
    <location>
        <begin position="21"/>
        <end position="44"/>
    </location>
</feature>
<keyword evidence="4" id="KW-1185">Reference proteome</keyword>
<reference evidence="3 4" key="1">
    <citation type="submission" date="2019-08" db="EMBL/GenBank/DDBJ databases">
        <title>Deep-cultivation of Planctomycetes and their phenomic and genomic characterization uncovers novel biology.</title>
        <authorList>
            <person name="Wiegand S."/>
            <person name="Jogler M."/>
            <person name="Boedeker C."/>
            <person name="Pinto D."/>
            <person name="Vollmers J."/>
            <person name="Rivas-Marin E."/>
            <person name="Kohn T."/>
            <person name="Peeters S.H."/>
            <person name="Heuer A."/>
            <person name="Rast P."/>
            <person name="Oberbeckmann S."/>
            <person name="Bunk B."/>
            <person name="Jeske O."/>
            <person name="Meyerdierks A."/>
            <person name="Storesund J.E."/>
            <person name="Kallscheuer N."/>
            <person name="Luecker S."/>
            <person name="Lage O.M."/>
            <person name="Pohl T."/>
            <person name="Merkel B.J."/>
            <person name="Hornburger P."/>
            <person name="Mueller R.-W."/>
            <person name="Bruemmer F."/>
            <person name="Labrenz M."/>
            <person name="Spormann A.M."/>
            <person name="Op den Camp H."/>
            <person name="Overmann J."/>
            <person name="Amann R."/>
            <person name="Jetten M.S.M."/>
            <person name="Mascher T."/>
            <person name="Medema M.H."/>
            <person name="Devos D.P."/>
            <person name="Kaster A.-K."/>
            <person name="Ovreas L."/>
            <person name="Rohde M."/>
            <person name="Galperin M.Y."/>
            <person name="Jogler C."/>
        </authorList>
    </citation>
    <scope>NUCLEOTIDE SEQUENCE [LARGE SCALE GENOMIC DNA]</scope>
    <source>
        <strain evidence="3 4">UC8</strain>
    </source>
</reference>
<sequence length="145" mass="15969">MKTNSVHHRKRRGTTKPADGRRGVAAVEFVFVVTIAFVLFFAAFEFCRVAMIRHTVDNAVYEGARRGIIPGGTADEVSGTARQILATIGVNNARVTVQPATITKSSEDVTVSIRVPLDSNSFVPTNFFRGKTIERTLTMRREGTR</sequence>
<dbReference type="OrthoDB" id="271198at2"/>
<keyword evidence="1" id="KW-1133">Transmembrane helix</keyword>
<dbReference type="Pfam" id="PF07811">
    <property type="entry name" value="TadE"/>
    <property type="match status" value="1"/>
</dbReference>
<protein>
    <submittedName>
        <fullName evidence="3">TadE-like protein</fullName>
    </submittedName>
</protein>
<evidence type="ECO:0000259" key="2">
    <source>
        <dbReference type="Pfam" id="PF07811"/>
    </source>
</evidence>
<evidence type="ECO:0000256" key="1">
    <source>
        <dbReference type="SAM" id="Phobius"/>
    </source>
</evidence>
<feature type="domain" description="TadE-like" evidence="2">
    <location>
        <begin position="23"/>
        <end position="65"/>
    </location>
</feature>
<evidence type="ECO:0000313" key="3">
    <source>
        <dbReference type="EMBL" id="QEG39898.1"/>
    </source>
</evidence>
<name>A0A5B9QLJ5_9BACT</name>
<evidence type="ECO:0000313" key="4">
    <source>
        <dbReference type="Proteomes" id="UP000325286"/>
    </source>
</evidence>
<keyword evidence="1" id="KW-0472">Membrane</keyword>
<accession>A0A5B9QLJ5</accession>